<gene>
    <name evidence="2" type="ORF">OQ279_05425</name>
</gene>
<protein>
    <submittedName>
        <fullName evidence="2">Uncharacterized protein</fullName>
    </submittedName>
</protein>
<dbReference type="AlphaFoldDB" id="A0A9X3CW32"/>
<evidence type="ECO:0000256" key="1">
    <source>
        <dbReference type="SAM" id="MobiDB-lite"/>
    </source>
</evidence>
<comment type="caution">
    <text evidence="2">The sequence shown here is derived from an EMBL/GenBank/DDBJ whole genome shotgun (WGS) entry which is preliminary data.</text>
</comment>
<keyword evidence="3" id="KW-1185">Reference proteome</keyword>
<feature type="region of interest" description="Disordered" evidence="1">
    <location>
        <begin position="24"/>
        <end position="45"/>
    </location>
</feature>
<accession>A0A9X3CW32</accession>
<evidence type="ECO:0000313" key="3">
    <source>
        <dbReference type="Proteomes" id="UP001148482"/>
    </source>
</evidence>
<name>A0A9X3CW32_9FLAO</name>
<reference evidence="2" key="1">
    <citation type="submission" date="2022-11" db="EMBL/GenBank/DDBJ databases">
        <title>Salinimicrobium profundisediminis sp. nov., isolated from deep-sea sediment of the Mariana Trench.</title>
        <authorList>
            <person name="Fu H."/>
        </authorList>
    </citation>
    <scope>NUCLEOTIDE SEQUENCE</scope>
    <source>
        <strain evidence="2">MT39</strain>
    </source>
</reference>
<organism evidence="2 3">
    <name type="scientific">Salinimicrobium profundisediminis</name>
    <dbReference type="NCBI Taxonomy" id="2994553"/>
    <lineage>
        <taxon>Bacteria</taxon>
        <taxon>Pseudomonadati</taxon>
        <taxon>Bacteroidota</taxon>
        <taxon>Flavobacteriia</taxon>
        <taxon>Flavobacteriales</taxon>
        <taxon>Flavobacteriaceae</taxon>
        <taxon>Salinimicrobium</taxon>
    </lineage>
</organism>
<proteinExistence type="predicted"/>
<sequence>MSVLIEILIAIFLNFLVSTGDEEVKPEQPENAGIEQVSKATSDEC</sequence>
<dbReference type="Proteomes" id="UP001148482">
    <property type="component" value="Unassembled WGS sequence"/>
</dbReference>
<dbReference type="EMBL" id="JAPJDA010000007">
    <property type="protein sequence ID" value="MCX2837588.1"/>
    <property type="molecule type" value="Genomic_DNA"/>
</dbReference>
<evidence type="ECO:0000313" key="2">
    <source>
        <dbReference type="EMBL" id="MCX2837588.1"/>
    </source>
</evidence>
<dbReference type="RefSeq" id="WP_266068825.1">
    <property type="nucleotide sequence ID" value="NZ_JAPJDA010000007.1"/>
</dbReference>